<dbReference type="AlphaFoldDB" id="A0A4Q6XTM6"/>
<protein>
    <submittedName>
        <fullName evidence="3">Peptidase M56</fullName>
    </submittedName>
</protein>
<dbReference type="Proteomes" id="UP000292085">
    <property type="component" value="Unassembled WGS sequence"/>
</dbReference>
<evidence type="ECO:0000313" key="4">
    <source>
        <dbReference type="Proteomes" id="UP000292085"/>
    </source>
</evidence>
<keyword evidence="1" id="KW-0812">Transmembrane</keyword>
<evidence type="ECO:0000259" key="2">
    <source>
        <dbReference type="Pfam" id="PF05569"/>
    </source>
</evidence>
<name>A0A4Q6XTM6_9SPHN</name>
<dbReference type="InterPro" id="IPR052173">
    <property type="entry name" value="Beta-lactam_resp_regulator"/>
</dbReference>
<dbReference type="OrthoDB" id="1628901at2"/>
<accession>A0A4Q6XTM6</accession>
<feature type="transmembrane region" description="Helical" evidence="1">
    <location>
        <begin position="175"/>
        <end position="197"/>
    </location>
</feature>
<feature type="transmembrane region" description="Helical" evidence="1">
    <location>
        <begin position="78"/>
        <end position="100"/>
    </location>
</feature>
<evidence type="ECO:0000313" key="3">
    <source>
        <dbReference type="EMBL" id="RZF60942.1"/>
    </source>
</evidence>
<gene>
    <name evidence="3" type="ORF">EWE75_20400</name>
</gene>
<comment type="caution">
    <text evidence="3">The sequence shown here is derived from an EMBL/GenBank/DDBJ whole genome shotgun (WGS) entry which is preliminary data.</text>
</comment>
<evidence type="ECO:0000256" key="1">
    <source>
        <dbReference type="SAM" id="Phobius"/>
    </source>
</evidence>
<dbReference type="PANTHER" id="PTHR34978">
    <property type="entry name" value="POSSIBLE SENSOR-TRANSDUCER PROTEIN BLAR"/>
    <property type="match status" value="1"/>
</dbReference>
<reference evidence="3 4" key="1">
    <citation type="submission" date="2019-02" db="EMBL/GenBank/DDBJ databases">
        <authorList>
            <person name="Li Y."/>
        </authorList>
    </citation>
    <scope>NUCLEOTIDE SEQUENCE [LARGE SCALE GENOMIC DNA]</scope>
    <source>
        <strain evidence="3 4">3-7</strain>
    </source>
</reference>
<sequence length="510" mass="54085">MALVMAIRGPVRRAFGPDVTYALWALPVLRLCLPPLPKMVSESLHHVAILPVAQASEHVTILLSAPARGAAQSIGWEALVPVVAAVWLVGALGFAGWHMLAHRRFCRDLLDGAATLEAHGAVQVIETPVARGPLAFGIWRRYVAFPTDFGALYDPAERDLALAHELGHHARGDLVANWIALAVLALHWFNPIAWYAFRAFRTDQEVANDARVLAGRPAITRHTYACAILKAAHGGAVSAACHLHTIDDLKGRLRMLTTRRISRVRLAGGTATIALLGVAALGLTASGTQAAEHVRTQVKTVTGIDLAALDRAAPIATFAAAAPDLPATGVEQASPVPPASSDVPVVPPASSDVPVIPVVPPAPAVRDANALVTGEHTESTDGRVTRRHFVRIGKDGDIVTDDTFGNLPRVSSASCGGADRPLVIKEEHDGKRSITICTDRIERAASRSAEMAANSAAMQKTAYRSALDGLRRARASVTDNAHMPVEARREALQAIDASLTELQADIARAD</sequence>
<keyword evidence="1" id="KW-0472">Membrane</keyword>
<keyword evidence="4" id="KW-1185">Reference proteome</keyword>
<dbReference type="CDD" id="cd07341">
    <property type="entry name" value="M56_BlaR1_MecR1_like"/>
    <property type="match status" value="1"/>
</dbReference>
<proteinExistence type="predicted"/>
<dbReference type="PANTHER" id="PTHR34978:SF3">
    <property type="entry name" value="SLR0241 PROTEIN"/>
    <property type="match status" value="1"/>
</dbReference>
<organism evidence="3 4">
    <name type="scientific">Sphingomonas populi</name>
    <dbReference type="NCBI Taxonomy" id="2484750"/>
    <lineage>
        <taxon>Bacteria</taxon>
        <taxon>Pseudomonadati</taxon>
        <taxon>Pseudomonadota</taxon>
        <taxon>Alphaproteobacteria</taxon>
        <taxon>Sphingomonadales</taxon>
        <taxon>Sphingomonadaceae</taxon>
        <taxon>Sphingomonas</taxon>
    </lineage>
</organism>
<dbReference type="InterPro" id="IPR008756">
    <property type="entry name" value="Peptidase_M56"/>
</dbReference>
<feature type="domain" description="Peptidase M56" evidence="2">
    <location>
        <begin position="3"/>
        <end position="256"/>
    </location>
</feature>
<dbReference type="Pfam" id="PF05569">
    <property type="entry name" value="Peptidase_M56"/>
    <property type="match status" value="1"/>
</dbReference>
<feature type="transmembrane region" description="Helical" evidence="1">
    <location>
        <begin position="264"/>
        <end position="285"/>
    </location>
</feature>
<dbReference type="EMBL" id="SGIS01000044">
    <property type="protein sequence ID" value="RZF60942.1"/>
    <property type="molecule type" value="Genomic_DNA"/>
</dbReference>
<keyword evidence="1" id="KW-1133">Transmembrane helix</keyword>